<protein>
    <submittedName>
        <fullName evidence="1">Uncharacterized protein</fullName>
    </submittedName>
</protein>
<name>A0ABR4XNJ2_9PORP</name>
<organism evidence="1 2">
    <name type="scientific">Porphyromonas canoris</name>
    <dbReference type="NCBI Taxonomy" id="36875"/>
    <lineage>
        <taxon>Bacteria</taxon>
        <taxon>Pseudomonadati</taxon>
        <taxon>Bacteroidota</taxon>
        <taxon>Bacteroidia</taxon>
        <taxon>Bacteroidales</taxon>
        <taxon>Porphyromonadaceae</taxon>
        <taxon>Porphyromonas</taxon>
    </lineage>
</organism>
<gene>
    <name evidence="1" type="ORF">HQ43_00235</name>
</gene>
<dbReference type="EMBL" id="JQZV01000001">
    <property type="protein sequence ID" value="KGN93605.1"/>
    <property type="molecule type" value="Genomic_DNA"/>
</dbReference>
<evidence type="ECO:0000313" key="2">
    <source>
        <dbReference type="Proteomes" id="UP000030101"/>
    </source>
</evidence>
<accession>A0ABR4XNJ2</accession>
<dbReference type="Proteomes" id="UP000030101">
    <property type="component" value="Unassembled WGS sequence"/>
</dbReference>
<proteinExistence type="predicted"/>
<evidence type="ECO:0000313" key="1">
    <source>
        <dbReference type="EMBL" id="KGN93605.1"/>
    </source>
</evidence>
<sequence>MLLFKAFQRQFNIKKTSLPTSLFFNFINAKTAPKTDREEKKSQTHDFAYPFDAQIIEPYFRAERQKRERKTAPPSALFCPSIFI</sequence>
<comment type="caution">
    <text evidence="1">The sequence shown here is derived from an EMBL/GenBank/DDBJ whole genome shotgun (WGS) entry which is preliminary data.</text>
</comment>
<keyword evidence="2" id="KW-1185">Reference proteome</keyword>
<reference evidence="1 2" key="1">
    <citation type="submission" date="2014-08" db="EMBL/GenBank/DDBJ databases">
        <title>Porphyromonas canoris strain:OH2762 Genome sequencing.</title>
        <authorList>
            <person name="Wallis C."/>
            <person name="Deusch O."/>
            <person name="O'Flynn C."/>
            <person name="Davis I."/>
            <person name="Jospin G."/>
            <person name="Darling A.E."/>
            <person name="Coil D.A."/>
            <person name="Alexiev A."/>
            <person name="Horsfall A."/>
            <person name="Kirkwood N."/>
            <person name="Harris S."/>
            <person name="Eisen J.A."/>
        </authorList>
    </citation>
    <scope>NUCLEOTIDE SEQUENCE [LARGE SCALE GENOMIC DNA]</scope>
    <source>
        <strain evidence="2">COT-108 OH2762</strain>
    </source>
</reference>